<dbReference type="EMBL" id="RBZU01000001">
    <property type="protein sequence ID" value="RKP59028.1"/>
    <property type="molecule type" value="Genomic_DNA"/>
</dbReference>
<sequence length="119" mass="12751">MNATLYCPYPRQATKPAKAKQRAELPRKTREPEPQHHDAHESTPSRLMLAVTATLLIAFLGIISAIMLDDSVKGSSFGTEPAGVSTDAALPAAEALANWLDTDPVAQNATRAVLVTYAH</sequence>
<name>A0A494YE79_9BURK</name>
<organism evidence="3 4">
    <name type="scientific">Pararobbsia silviterrae</name>
    <dbReference type="NCBI Taxonomy" id="1792498"/>
    <lineage>
        <taxon>Bacteria</taxon>
        <taxon>Pseudomonadati</taxon>
        <taxon>Pseudomonadota</taxon>
        <taxon>Betaproteobacteria</taxon>
        <taxon>Burkholderiales</taxon>
        <taxon>Burkholderiaceae</taxon>
        <taxon>Pararobbsia</taxon>
    </lineage>
</organism>
<accession>A0A494YE79</accession>
<dbReference type="Proteomes" id="UP000270342">
    <property type="component" value="Unassembled WGS sequence"/>
</dbReference>
<feature type="region of interest" description="Disordered" evidence="1">
    <location>
        <begin position="1"/>
        <end position="44"/>
    </location>
</feature>
<keyword evidence="2" id="KW-1133">Transmembrane helix</keyword>
<protein>
    <submittedName>
        <fullName evidence="3">Uncharacterized protein</fullName>
    </submittedName>
</protein>
<reference evidence="3 4" key="1">
    <citation type="submission" date="2018-10" db="EMBL/GenBank/DDBJ databases">
        <title>Robbsia sp. DHC34, isolated from soil.</title>
        <authorList>
            <person name="Gao Z.-H."/>
            <person name="Qiu L.-H."/>
        </authorList>
    </citation>
    <scope>NUCLEOTIDE SEQUENCE [LARGE SCALE GENOMIC DNA]</scope>
    <source>
        <strain evidence="3 4">DHC34</strain>
    </source>
</reference>
<comment type="caution">
    <text evidence="3">The sequence shown here is derived from an EMBL/GenBank/DDBJ whole genome shotgun (WGS) entry which is preliminary data.</text>
</comment>
<dbReference type="AlphaFoldDB" id="A0A494YE79"/>
<feature type="transmembrane region" description="Helical" evidence="2">
    <location>
        <begin position="47"/>
        <end position="68"/>
    </location>
</feature>
<proteinExistence type="predicted"/>
<keyword evidence="2" id="KW-0812">Transmembrane</keyword>
<evidence type="ECO:0000313" key="4">
    <source>
        <dbReference type="Proteomes" id="UP000270342"/>
    </source>
</evidence>
<evidence type="ECO:0000256" key="2">
    <source>
        <dbReference type="SAM" id="Phobius"/>
    </source>
</evidence>
<gene>
    <name evidence="3" type="ORF">D7S86_03705</name>
</gene>
<keyword evidence="2" id="KW-0472">Membrane</keyword>
<evidence type="ECO:0000256" key="1">
    <source>
        <dbReference type="SAM" id="MobiDB-lite"/>
    </source>
</evidence>
<feature type="compositionally biased region" description="Basic and acidic residues" evidence="1">
    <location>
        <begin position="21"/>
        <end position="43"/>
    </location>
</feature>
<evidence type="ECO:0000313" key="3">
    <source>
        <dbReference type="EMBL" id="RKP59028.1"/>
    </source>
</evidence>
<dbReference type="RefSeq" id="WP_121083517.1">
    <property type="nucleotide sequence ID" value="NZ_RBZU01000001.1"/>
</dbReference>
<keyword evidence="4" id="KW-1185">Reference proteome</keyword>